<dbReference type="Proteomes" id="UP000033140">
    <property type="component" value="Unassembled WGS sequence"/>
</dbReference>
<dbReference type="SUPFAM" id="SSF55961">
    <property type="entry name" value="Bet v1-like"/>
    <property type="match status" value="1"/>
</dbReference>
<dbReference type="Pfam" id="PF03364">
    <property type="entry name" value="Polyketide_cyc"/>
    <property type="match status" value="1"/>
</dbReference>
<evidence type="ECO:0000256" key="1">
    <source>
        <dbReference type="ARBA" id="ARBA00006885"/>
    </source>
</evidence>
<name>A0A0E9NBB4_SAICN</name>
<dbReference type="AlphaFoldDB" id="A0A0E9NBB4"/>
<reference evidence="5 6" key="2">
    <citation type="journal article" date="2014" name="J. Gen. Appl. Microbiol.">
        <title>The early diverging ascomycetous budding yeast Saitoella complicata has three histone deacetylases belonging to the Clr6, Hos2, and Rpd3 lineages.</title>
        <authorList>
            <person name="Nishida H."/>
            <person name="Matsumoto T."/>
            <person name="Kondo S."/>
            <person name="Hamamoto M."/>
            <person name="Yoshikawa H."/>
        </authorList>
    </citation>
    <scope>NUCLEOTIDE SEQUENCE [LARGE SCALE GENOMIC DNA]</scope>
    <source>
        <strain evidence="5 6">NRRL Y-17804</strain>
    </source>
</reference>
<dbReference type="PANTHER" id="PTHR12901">
    <property type="entry name" value="SPERM PROTEIN HOMOLOG"/>
    <property type="match status" value="1"/>
</dbReference>
<comment type="function">
    <text evidence="3">Required for the function of coenzyme Q in the respiratory chain. May serve as a chaperone or may be involved in the transport of Q6 from its site of synthesis to the catalytic sites of the respiratory complexes.</text>
</comment>
<evidence type="ECO:0000313" key="6">
    <source>
        <dbReference type="Proteomes" id="UP000033140"/>
    </source>
</evidence>
<comment type="similarity">
    <text evidence="1">Belongs to the COQ10 family.</text>
</comment>
<dbReference type="STRING" id="698492.A0A0E9NBB4"/>
<proteinExistence type="inferred from homology"/>
<dbReference type="InterPro" id="IPR044996">
    <property type="entry name" value="COQ10-like"/>
</dbReference>
<evidence type="ECO:0000256" key="2">
    <source>
        <dbReference type="ARBA" id="ARBA00011814"/>
    </source>
</evidence>
<dbReference type="CDD" id="cd07813">
    <property type="entry name" value="COQ10p_like"/>
    <property type="match status" value="1"/>
</dbReference>
<reference evidence="5 6" key="3">
    <citation type="journal article" date="2015" name="Genome Announc.">
        <title>Draft Genome Sequence of the Archiascomycetous Yeast Saitoella complicata.</title>
        <authorList>
            <person name="Yamauchi K."/>
            <person name="Kondo S."/>
            <person name="Hamamoto M."/>
            <person name="Takahashi Y."/>
            <person name="Ogura Y."/>
            <person name="Hayashi T."/>
            <person name="Nishida H."/>
        </authorList>
    </citation>
    <scope>NUCLEOTIDE SEQUENCE [LARGE SCALE GENOMIC DNA]</scope>
    <source>
        <strain evidence="5 6">NRRL Y-17804</strain>
    </source>
</reference>
<accession>A0A0E9NBB4</accession>
<dbReference type="OMA" id="ECHTRIR"/>
<dbReference type="InterPro" id="IPR005031">
    <property type="entry name" value="COQ10_START"/>
</dbReference>
<dbReference type="GO" id="GO:0048039">
    <property type="term" value="F:ubiquinone binding"/>
    <property type="evidence" value="ECO:0007669"/>
    <property type="project" value="InterPro"/>
</dbReference>
<reference evidence="5 6" key="1">
    <citation type="journal article" date="2011" name="J. Gen. Appl. Microbiol.">
        <title>Draft genome sequencing of the enigmatic yeast Saitoella complicata.</title>
        <authorList>
            <person name="Nishida H."/>
            <person name="Hamamoto M."/>
            <person name="Sugiyama J."/>
        </authorList>
    </citation>
    <scope>NUCLEOTIDE SEQUENCE [LARGE SCALE GENOMIC DNA]</scope>
    <source>
        <strain evidence="5 6">NRRL Y-17804</strain>
    </source>
</reference>
<dbReference type="PANTHER" id="PTHR12901:SF10">
    <property type="entry name" value="COENZYME Q-BINDING PROTEIN COQ10, MITOCHONDRIAL"/>
    <property type="match status" value="1"/>
</dbReference>
<sequence>MHCSFEANSVPIDNFARDLSPLAYHYECHTRIRVPIKQKKPQITELIREKGEGKDIPDAAWSGGTRRSGSVQQTWLQSVDGDKVFGGEVYLRVEIHFGCLGRTVCEKKRSEVRNRHTMSVASLRPVWGAYRAPGLTQPRRSFFMNALKDLPGPDGKPQKFTASRVLYYPHQDIYKIVSDIDSYSSFLPYCLESTVTSRDASNYPKTADLRVGFKGMEEKFTSNVKCSGGSHIHASASRHPLFKTLNCEWTITPDKFTPDSACNVSVAIEFAFTNPLYAAVGGAAAPKVAPLMIDAFQKRAEEVLGRSKK</sequence>
<evidence type="ECO:0000313" key="5">
    <source>
        <dbReference type="EMBL" id="GAO46695.1"/>
    </source>
</evidence>
<comment type="caution">
    <text evidence="5">The sequence shown here is derived from an EMBL/GenBank/DDBJ whole genome shotgun (WGS) entry which is preliminary data.</text>
</comment>
<dbReference type="GO" id="GO:0045333">
    <property type="term" value="P:cellular respiration"/>
    <property type="evidence" value="ECO:0007669"/>
    <property type="project" value="InterPro"/>
</dbReference>
<comment type="subunit">
    <text evidence="2">Interacts with coenzyme Q.</text>
</comment>
<dbReference type="InterPro" id="IPR023393">
    <property type="entry name" value="START-like_dom_sf"/>
</dbReference>
<protein>
    <recommendedName>
        <fullName evidence="4">Coenzyme Q-binding protein COQ10 START domain-containing protein</fullName>
    </recommendedName>
</protein>
<organism evidence="5 6">
    <name type="scientific">Saitoella complicata (strain BCRC 22490 / CBS 7301 / JCM 7358 / NBRC 10748 / NRRL Y-17804)</name>
    <dbReference type="NCBI Taxonomy" id="698492"/>
    <lineage>
        <taxon>Eukaryota</taxon>
        <taxon>Fungi</taxon>
        <taxon>Dikarya</taxon>
        <taxon>Ascomycota</taxon>
        <taxon>Taphrinomycotina</taxon>
        <taxon>Taphrinomycotina incertae sedis</taxon>
        <taxon>Saitoella</taxon>
    </lineage>
</organism>
<dbReference type="EMBL" id="BACD03000005">
    <property type="protein sequence ID" value="GAO46695.1"/>
    <property type="molecule type" value="Genomic_DNA"/>
</dbReference>
<dbReference type="Gene3D" id="3.30.530.20">
    <property type="match status" value="1"/>
</dbReference>
<evidence type="ECO:0000259" key="4">
    <source>
        <dbReference type="Pfam" id="PF03364"/>
    </source>
</evidence>
<feature type="domain" description="Coenzyme Q-binding protein COQ10 START" evidence="4">
    <location>
        <begin position="168"/>
        <end position="296"/>
    </location>
</feature>
<gene>
    <name evidence="5" type="ORF">G7K_0919-t1</name>
</gene>
<keyword evidence="6" id="KW-1185">Reference proteome</keyword>
<dbReference type="GO" id="GO:0005739">
    <property type="term" value="C:mitochondrion"/>
    <property type="evidence" value="ECO:0007669"/>
    <property type="project" value="TreeGrafter"/>
</dbReference>
<evidence type="ECO:0000256" key="3">
    <source>
        <dbReference type="ARBA" id="ARBA00024947"/>
    </source>
</evidence>